<dbReference type="Pfam" id="PF07564">
    <property type="entry name" value="DUF1542"/>
    <property type="match status" value="1"/>
</dbReference>
<sequence>VDNGDVDDALTQGKAAIDAIQVDATVKPKANQAIEVKAEDKKESIDQSDQLTAEEKTEALAMIKQITDQAKQAITDATTTAEVEKAKAQGLKAFDNIQIDSTEKQKAIEELETALDQ</sequence>
<dbReference type="AlphaFoldDB" id="A0A4Q7CKA4"/>
<protein>
    <submittedName>
        <fullName evidence="2">DUF1542 domain-containing protein</fullName>
    </submittedName>
</protein>
<feature type="domain" description="DUF1542" evidence="1">
    <location>
        <begin position="26"/>
        <end position="101"/>
    </location>
</feature>
<dbReference type="Proteomes" id="UP000293854">
    <property type="component" value="Unassembled WGS sequence"/>
</dbReference>
<accession>A0A4Q7CKA4</accession>
<evidence type="ECO:0000313" key="3">
    <source>
        <dbReference type="Proteomes" id="UP000293854"/>
    </source>
</evidence>
<dbReference type="EMBL" id="RQTE01000735">
    <property type="protein sequence ID" value="RZH97503.1"/>
    <property type="molecule type" value="Genomic_DNA"/>
</dbReference>
<proteinExistence type="predicted"/>
<gene>
    <name evidence="2" type="ORF">EIG99_14920</name>
</gene>
<dbReference type="RefSeq" id="WP_130135958.1">
    <property type="nucleotide sequence ID" value="NZ_RQTE01000735.1"/>
</dbReference>
<comment type="caution">
    <text evidence="2">The sequence shown here is derived from an EMBL/GenBank/DDBJ whole genome shotgun (WGS) entry which is preliminary data.</text>
</comment>
<dbReference type="InterPro" id="IPR011439">
    <property type="entry name" value="DUF1542"/>
</dbReference>
<reference evidence="2 3" key="1">
    <citation type="submission" date="2018-11" db="EMBL/GenBank/DDBJ databases">
        <title>Genomic profiling of Staphylococcus species from a Poultry farm system in KwaZulu-Natal, South Africa.</title>
        <authorList>
            <person name="Amoako D.G."/>
            <person name="Somboro A.M."/>
            <person name="Abia A.L.K."/>
            <person name="Bester L.A."/>
            <person name="Essack S.Y."/>
        </authorList>
    </citation>
    <scope>NUCLEOTIDE SEQUENCE [LARGE SCALE GENOMIC DNA]</scope>
    <source>
        <strain evidence="2 3">SA11</strain>
    </source>
</reference>
<feature type="non-terminal residue" evidence="2">
    <location>
        <position position="1"/>
    </location>
</feature>
<name>A0A4Q7CKA4_9STAP</name>
<evidence type="ECO:0000259" key="1">
    <source>
        <dbReference type="Pfam" id="PF07564"/>
    </source>
</evidence>
<feature type="non-terminal residue" evidence="2">
    <location>
        <position position="117"/>
    </location>
</feature>
<organism evidence="2 3">
    <name type="scientific">Staphylococcus condimenti</name>
    <dbReference type="NCBI Taxonomy" id="70255"/>
    <lineage>
        <taxon>Bacteria</taxon>
        <taxon>Bacillati</taxon>
        <taxon>Bacillota</taxon>
        <taxon>Bacilli</taxon>
        <taxon>Bacillales</taxon>
        <taxon>Staphylococcaceae</taxon>
        <taxon>Staphylococcus</taxon>
    </lineage>
</organism>
<evidence type="ECO:0000313" key="2">
    <source>
        <dbReference type="EMBL" id="RZH97503.1"/>
    </source>
</evidence>